<dbReference type="Pfam" id="PF00196">
    <property type="entry name" value="GerE"/>
    <property type="match status" value="1"/>
</dbReference>
<dbReference type="EMBL" id="CP151762">
    <property type="protein sequence ID" value="WZU63614.1"/>
    <property type="molecule type" value="Genomic_DNA"/>
</dbReference>
<dbReference type="AlphaFoldDB" id="A0AAN0NIG8"/>
<feature type="domain" description="HTH luxR-type" evidence="1">
    <location>
        <begin position="329"/>
        <end position="386"/>
    </location>
</feature>
<evidence type="ECO:0000313" key="3">
    <source>
        <dbReference type="Proteomes" id="UP001451782"/>
    </source>
</evidence>
<dbReference type="Gene3D" id="1.10.10.10">
    <property type="entry name" value="Winged helix-like DNA-binding domain superfamily/Winged helix DNA-binding domain"/>
    <property type="match status" value="1"/>
</dbReference>
<dbReference type="InterPro" id="IPR016032">
    <property type="entry name" value="Sig_transdc_resp-reg_C-effctor"/>
</dbReference>
<evidence type="ECO:0000313" key="2">
    <source>
        <dbReference type="EMBL" id="WZU63614.1"/>
    </source>
</evidence>
<keyword evidence="3" id="KW-1185">Reference proteome</keyword>
<dbReference type="GO" id="GO:0003677">
    <property type="term" value="F:DNA binding"/>
    <property type="evidence" value="ECO:0007669"/>
    <property type="project" value="InterPro"/>
</dbReference>
<protein>
    <submittedName>
        <fullName evidence="2">Helix-turn-helix transcriptional regulator</fullName>
    </submittedName>
</protein>
<dbReference type="RefSeq" id="WP_342069991.1">
    <property type="nucleotide sequence ID" value="NZ_CP151762.1"/>
</dbReference>
<dbReference type="Proteomes" id="UP001451782">
    <property type="component" value="Chromosome"/>
</dbReference>
<accession>A0AAN0NIG8</accession>
<dbReference type="InterPro" id="IPR036388">
    <property type="entry name" value="WH-like_DNA-bd_sf"/>
</dbReference>
<reference evidence="2 3" key="1">
    <citation type="submission" date="2024-04" db="EMBL/GenBank/DDBJ databases">
        <title>Phylogenomic analyses of a clade within the roseobacter group suggest taxonomic reassignments of species of the genera Aestuariivita, Citreicella, Loktanella, Nautella, Pelagibaca, Ruegeria, Thalassobius, Thiobacimonas and Tropicibacter, and the proposal o.</title>
        <authorList>
            <person name="Jeon C.O."/>
        </authorList>
    </citation>
    <scope>NUCLEOTIDE SEQUENCE [LARGE SCALE GENOMIC DNA]</scope>
    <source>
        <strain evidence="2 3">G8-12</strain>
    </source>
</reference>
<organism evidence="2 3">
    <name type="scientific">Yoonia algicola</name>
    <dbReference type="NCBI Taxonomy" id="3137368"/>
    <lineage>
        <taxon>Bacteria</taxon>
        <taxon>Pseudomonadati</taxon>
        <taxon>Pseudomonadota</taxon>
        <taxon>Alphaproteobacteria</taxon>
        <taxon>Rhodobacterales</taxon>
        <taxon>Paracoccaceae</taxon>
        <taxon>Yoonia</taxon>
    </lineage>
</organism>
<gene>
    <name evidence="2" type="ORF">AABB28_17560</name>
</gene>
<name>A0AAN0NIG8_9RHOB</name>
<evidence type="ECO:0000259" key="1">
    <source>
        <dbReference type="SMART" id="SM00421"/>
    </source>
</evidence>
<proteinExistence type="predicted"/>
<dbReference type="GO" id="GO:0006355">
    <property type="term" value="P:regulation of DNA-templated transcription"/>
    <property type="evidence" value="ECO:0007669"/>
    <property type="project" value="InterPro"/>
</dbReference>
<dbReference type="InterPro" id="IPR000792">
    <property type="entry name" value="Tscrpt_reg_LuxR_C"/>
</dbReference>
<dbReference type="SUPFAM" id="SSF46894">
    <property type="entry name" value="C-terminal effector domain of the bipartite response regulators"/>
    <property type="match status" value="1"/>
</dbReference>
<sequence length="410" mass="45034">MRANKLVYSAPMEKVLISPEELSNLIGLTYDSAFEDPQWKSLIDRITQLFPGIGGIVYGTEGDTVLPEYAHSALSQLFVEPFRIDFGINGDPRPGVGFRDAPNGHVSHSREFMDEETFLATRLYQDLLRPVGFRHSVHLKLDTRGERSAVIGFPIPDDPVADARIYDPLYKLILLLSPHVVRALQLARALALAGRSTEVYSRFLDGIILPMIVTDAQGKFLFGNAAGRRVLERGTPLSMADNGRIVLNDLEDSRRLQNKIADVDRNLAPGGLRIVAEPVPVLLSITPFRASMHEASAIDRHLLSEEPMFAIFIGQTELDAISTALLEDVFDLTPREAEVCKSLLLGASAADIAVDSGRSLKTVRNQIQIVYQKVGVSSNVALIDSLSVFRTVSSMFEDRKPKGAALSSTP</sequence>
<dbReference type="SMART" id="SM00421">
    <property type="entry name" value="HTH_LUXR"/>
    <property type="match status" value="1"/>
</dbReference>
<dbReference type="KEGG" id="yag:AABB28_17560"/>